<evidence type="ECO:0000313" key="9">
    <source>
        <dbReference type="EMBL" id="QOV91556.1"/>
    </source>
</evidence>
<dbReference type="InterPro" id="IPR027417">
    <property type="entry name" value="P-loop_NTPase"/>
</dbReference>
<dbReference type="Pfam" id="PF12848">
    <property type="entry name" value="ABC_tran_Xtn"/>
    <property type="match status" value="1"/>
</dbReference>
<evidence type="ECO:0000256" key="7">
    <source>
        <dbReference type="SAM" id="MobiDB-lite"/>
    </source>
</evidence>
<dbReference type="InterPro" id="IPR003593">
    <property type="entry name" value="AAA+_ATPase"/>
</dbReference>
<dbReference type="CDD" id="cd03221">
    <property type="entry name" value="ABCF_EF-3"/>
    <property type="match status" value="2"/>
</dbReference>
<keyword evidence="3 9" id="KW-0067">ATP-binding</keyword>
<feature type="domain" description="ABC transporter" evidence="8">
    <location>
        <begin position="4"/>
        <end position="259"/>
    </location>
</feature>
<keyword evidence="1" id="KW-0677">Repeat</keyword>
<dbReference type="PANTHER" id="PTHR42855">
    <property type="entry name" value="ABC TRANSPORTER ATP-BINDING SUBUNIT"/>
    <property type="match status" value="1"/>
</dbReference>
<keyword evidence="6" id="KW-0175">Coiled coil</keyword>
<gene>
    <name evidence="9" type="ORF">IPV69_09430</name>
</gene>
<dbReference type="InterPro" id="IPR051309">
    <property type="entry name" value="ABCF_ATPase"/>
</dbReference>
<proteinExistence type="inferred from homology"/>
<name>A0A7M2X1D6_9BACT</name>
<dbReference type="RefSeq" id="WP_206294855.1">
    <property type="nucleotide sequence ID" value="NZ_CP063458.1"/>
</dbReference>
<dbReference type="GO" id="GO:0005524">
    <property type="term" value="F:ATP binding"/>
    <property type="evidence" value="ECO:0007669"/>
    <property type="project" value="UniProtKB-KW"/>
</dbReference>
<evidence type="ECO:0000256" key="2">
    <source>
        <dbReference type="ARBA" id="ARBA00022741"/>
    </source>
</evidence>
<dbReference type="InterPro" id="IPR032781">
    <property type="entry name" value="ABC_tran_Xtn"/>
</dbReference>
<dbReference type="InterPro" id="IPR003439">
    <property type="entry name" value="ABC_transporter-like_ATP-bd"/>
</dbReference>
<dbReference type="InterPro" id="IPR017871">
    <property type="entry name" value="ABC_transporter-like_CS"/>
</dbReference>
<dbReference type="GO" id="GO:0003676">
    <property type="term" value="F:nucleic acid binding"/>
    <property type="evidence" value="ECO:0007669"/>
    <property type="project" value="UniProtKB-ARBA"/>
</dbReference>
<feature type="compositionally biased region" description="Polar residues" evidence="7">
    <location>
        <begin position="562"/>
        <end position="574"/>
    </location>
</feature>
<feature type="compositionally biased region" description="Basic and acidic residues" evidence="7">
    <location>
        <begin position="543"/>
        <end position="558"/>
    </location>
</feature>
<reference evidence="9 10" key="1">
    <citation type="submission" date="2020-10" db="EMBL/GenBank/DDBJ databases">
        <title>Wide distribution of Phycisphaera-like planctomycetes from WD2101 soil group in peatlands and genome analysis of the first cultivated representative.</title>
        <authorList>
            <person name="Dedysh S.N."/>
            <person name="Beletsky A.V."/>
            <person name="Ivanova A."/>
            <person name="Kulichevskaya I.S."/>
            <person name="Suzina N.E."/>
            <person name="Philippov D.A."/>
            <person name="Rakitin A.L."/>
            <person name="Mardanov A.V."/>
            <person name="Ravin N.V."/>
        </authorList>
    </citation>
    <scope>NUCLEOTIDE SEQUENCE [LARGE SCALE GENOMIC DNA]</scope>
    <source>
        <strain evidence="9 10">M1803</strain>
    </source>
</reference>
<dbReference type="SUPFAM" id="SSF52540">
    <property type="entry name" value="P-loop containing nucleoside triphosphate hydrolases"/>
    <property type="match status" value="2"/>
</dbReference>
<evidence type="ECO:0000256" key="3">
    <source>
        <dbReference type="ARBA" id="ARBA00022840"/>
    </source>
</evidence>
<evidence type="ECO:0000313" key="10">
    <source>
        <dbReference type="Proteomes" id="UP000593765"/>
    </source>
</evidence>
<feature type="region of interest" description="Disordered" evidence="7">
    <location>
        <begin position="542"/>
        <end position="593"/>
    </location>
</feature>
<dbReference type="FunFam" id="3.40.50.300:FF:000309">
    <property type="entry name" value="ABC transporter ATP-binding protein"/>
    <property type="match status" value="1"/>
</dbReference>
<dbReference type="SMART" id="SM00382">
    <property type="entry name" value="AAA"/>
    <property type="match status" value="2"/>
</dbReference>
<comment type="similarity">
    <text evidence="5">Belongs to the ABC transporter superfamily. ABCF family. Uup subfamily.</text>
</comment>
<evidence type="ECO:0000256" key="5">
    <source>
        <dbReference type="ARBA" id="ARBA00061478"/>
    </source>
</evidence>
<evidence type="ECO:0000256" key="6">
    <source>
        <dbReference type="SAM" id="Coils"/>
    </source>
</evidence>
<organism evidence="9 10">
    <name type="scientific">Humisphaera borealis</name>
    <dbReference type="NCBI Taxonomy" id="2807512"/>
    <lineage>
        <taxon>Bacteria</taxon>
        <taxon>Pseudomonadati</taxon>
        <taxon>Planctomycetota</taxon>
        <taxon>Phycisphaerae</taxon>
        <taxon>Tepidisphaerales</taxon>
        <taxon>Tepidisphaeraceae</taxon>
        <taxon>Humisphaera</taxon>
    </lineage>
</organism>
<evidence type="ECO:0000256" key="1">
    <source>
        <dbReference type="ARBA" id="ARBA00022737"/>
    </source>
</evidence>
<feature type="coiled-coil region" evidence="6">
    <location>
        <begin position="598"/>
        <end position="651"/>
    </location>
</feature>
<dbReference type="EMBL" id="CP063458">
    <property type="protein sequence ID" value="QOV91556.1"/>
    <property type="molecule type" value="Genomic_DNA"/>
</dbReference>
<dbReference type="PANTHER" id="PTHR42855:SF2">
    <property type="entry name" value="DRUG RESISTANCE ABC TRANSPORTER,ATP-BINDING PROTEIN"/>
    <property type="match status" value="1"/>
</dbReference>
<comment type="catalytic activity">
    <reaction evidence="4">
        <text>ATP + H2O = ADP + phosphate + H(+)</text>
        <dbReference type="Rhea" id="RHEA:13065"/>
        <dbReference type="ChEBI" id="CHEBI:15377"/>
        <dbReference type="ChEBI" id="CHEBI:15378"/>
        <dbReference type="ChEBI" id="CHEBI:30616"/>
        <dbReference type="ChEBI" id="CHEBI:43474"/>
        <dbReference type="ChEBI" id="CHEBI:456216"/>
    </reaction>
</comment>
<evidence type="ECO:0000256" key="4">
    <source>
        <dbReference type="ARBA" id="ARBA00049360"/>
    </source>
</evidence>
<protein>
    <submittedName>
        <fullName evidence="9">ABC-F family ATP-binding cassette domain-containing protein</fullName>
    </submittedName>
</protein>
<dbReference type="PROSITE" id="PS00211">
    <property type="entry name" value="ABC_TRANSPORTER_1"/>
    <property type="match status" value="2"/>
</dbReference>
<accession>A0A7M2X1D6</accession>
<dbReference type="Proteomes" id="UP000593765">
    <property type="component" value="Chromosome"/>
</dbReference>
<evidence type="ECO:0000259" key="8">
    <source>
        <dbReference type="PROSITE" id="PS50893"/>
    </source>
</evidence>
<dbReference type="GO" id="GO:0016887">
    <property type="term" value="F:ATP hydrolysis activity"/>
    <property type="evidence" value="ECO:0007669"/>
    <property type="project" value="InterPro"/>
</dbReference>
<dbReference type="FunFam" id="3.40.50.300:FF:000011">
    <property type="entry name" value="Putative ABC transporter ATP-binding component"/>
    <property type="match status" value="1"/>
</dbReference>
<keyword evidence="10" id="KW-1185">Reference proteome</keyword>
<keyword evidence="2" id="KW-0547">Nucleotide-binding</keyword>
<dbReference type="Gene3D" id="3.40.50.300">
    <property type="entry name" value="P-loop containing nucleotide triphosphate hydrolases"/>
    <property type="match status" value="2"/>
</dbReference>
<dbReference type="AlphaFoldDB" id="A0A7M2X1D6"/>
<dbReference type="Pfam" id="PF00005">
    <property type="entry name" value="ABC_tran"/>
    <property type="match status" value="2"/>
</dbReference>
<dbReference type="PROSITE" id="PS50893">
    <property type="entry name" value="ABC_TRANSPORTER_2"/>
    <property type="match status" value="2"/>
</dbReference>
<sequence length="657" mass="74350">MSVATLSSIEKILGHKSLFDHLDLNIELGERLGLVGSNGSGKTTLLRILTSQMQTDGGTVALARGTKVGYLTQDPTFDETNTVIDEAELAFADLHQLAHDMRDLEHGMEHATGDALDKLLEKYQNVQHDFELAGGYAWHHKLESTLLGVGLEREHWEKKVSSLSGGQKSRLALAKILIAEPDLLLLDEPTNHLDLIAIEWLENYLLAFRGAVLIISHDRYLLDRLATRILWLTRGKLKSYPGNYSAFIVQKEHEELSQQRAYTEQQADIEKQKEFIRRFGAGQRSKEAKGREKRLNRLLISDQVISAVQNQKSVSINLNTDQRAGDQVLQLRELNKGFGGSKLWDIEKLDVRRGERIGIIGPNGSGKTTMLRVLLADDTADSGTLKWGANLNIGYYDQRLGLDDFDPENTVMDEVLGNRQFNERQLRDVLATLLFRNEDVEKKVAVLSGGERARVRLAQLLLDKPNVLVLDEPTNHLDIASCEALERTLRDFAGTIICVSHDRYFLDHVVTRLWVIEPPDVVDFDGRYSDWVKKQAAAAAAEQQRKAEATKQKNKQEAKPQPVQNKQAAPNRQNKYPPKPQEKRTDNPYLRPFGRLTIKDIEQQITETEIALADCQQAFSDPSMARDQSRLRSKQKQADELAKKLKQLEEEYFLRGE</sequence>
<dbReference type="KEGG" id="hbs:IPV69_09430"/>
<feature type="domain" description="ABC transporter" evidence="8">
    <location>
        <begin position="329"/>
        <end position="543"/>
    </location>
</feature>